<evidence type="ECO:0000259" key="7">
    <source>
        <dbReference type="Pfam" id="PF14322"/>
    </source>
</evidence>
<evidence type="ECO:0000259" key="6">
    <source>
        <dbReference type="Pfam" id="PF07980"/>
    </source>
</evidence>
<organism evidence="8 9">
    <name type="scientific">Sphingobacterium faecale</name>
    <dbReference type="NCBI Taxonomy" id="2803775"/>
    <lineage>
        <taxon>Bacteria</taxon>
        <taxon>Pseudomonadati</taxon>
        <taxon>Bacteroidota</taxon>
        <taxon>Sphingobacteriia</taxon>
        <taxon>Sphingobacteriales</taxon>
        <taxon>Sphingobacteriaceae</taxon>
        <taxon>Sphingobacterium</taxon>
    </lineage>
</organism>
<keyword evidence="3" id="KW-0732">Signal</keyword>
<keyword evidence="4" id="KW-0472">Membrane</keyword>
<evidence type="ECO:0000256" key="2">
    <source>
        <dbReference type="ARBA" id="ARBA00006275"/>
    </source>
</evidence>
<gene>
    <name evidence="8" type="ORF">JKG61_04945</name>
</gene>
<feature type="domain" description="RagB/SusD" evidence="6">
    <location>
        <begin position="288"/>
        <end position="583"/>
    </location>
</feature>
<evidence type="ECO:0000256" key="4">
    <source>
        <dbReference type="ARBA" id="ARBA00023136"/>
    </source>
</evidence>
<dbReference type="Gene3D" id="1.25.40.390">
    <property type="match status" value="1"/>
</dbReference>
<comment type="similarity">
    <text evidence="2">Belongs to the SusD family.</text>
</comment>
<keyword evidence="5" id="KW-0998">Cell outer membrane</keyword>
<evidence type="ECO:0000313" key="8">
    <source>
        <dbReference type="EMBL" id="MBL1408090.1"/>
    </source>
</evidence>
<name>A0ABS1R0U5_9SPHI</name>
<evidence type="ECO:0000256" key="3">
    <source>
        <dbReference type="ARBA" id="ARBA00022729"/>
    </source>
</evidence>
<dbReference type="InterPro" id="IPR011990">
    <property type="entry name" value="TPR-like_helical_dom_sf"/>
</dbReference>
<evidence type="ECO:0000256" key="1">
    <source>
        <dbReference type="ARBA" id="ARBA00004442"/>
    </source>
</evidence>
<dbReference type="RefSeq" id="WP_202101867.1">
    <property type="nucleotide sequence ID" value="NZ_JAERTY010000002.1"/>
</dbReference>
<dbReference type="InterPro" id="IPR012944">
    <property type="entry name" value="SusD_RagB_dom"/>
</dbReference>
<comment type="subcellular location">
    <subcellularLocation>
        <location evidence="1">Cell outer membrane</location>
    </subcellularLocation>
</comment>
<dbReference type="EMBL" id="JAERTY010000002">
    <property type="protein sequence ID" value="MBL1408090.1"/>
    <property type="molecule type" value="Genomic_DNA"/>
</dbReference>
<protein>
    <submittedName>
        <fullName evidence="8">RagB/SusD family nutrient uptake outer membrane protein</fullName>
    </submittedName>
</protein>
<comment type="caution">
    <text evidence="8">The sequence shown here is derived from an EMBL/GenBank/DDBJ whole genome shotgun (WGS) entry which is preliminary data.</text>
</comment>
<dbReference type="InterPro" id="IPR033985">
    <property type="entry name" value="SusD-like_N"/>
</dbReference>
<dbReference type="Proteomes" id="UP000625283">
    <property type="component" value="Unassembled WGS sequence"/>
</dbReference>
<evidence type="ECO:0000256" key="5">
    <source>
        <dbReference type="ARBA" id="ARBA00023237"/>
    </source>
</evidence>
<dbReference type="SUPFAM" id="SSF48452">
    <property type="entry name" value="TPR-like"/>
    <property type="match status" value="1"/>
</dbReference>
<feature type="domain" description="SusD-like N-terminal" evidence="7">
    <location>
        <begin position="101"/>
        <end position="208"/>
    </location>
</feature>
<accession>A0ABS1R0U5</accession>
<keyword evidence="9" id="KW-1185">Reference proteome</keyword>
<proteinExistence type="inferred from homology"/>
<dbReference type="Pfam" id="PF07980">
    <property type="entry name" value="SusD_RagB"/>
    <property type="match status" value="1"/>
</dbReference>
<dbReference type="Pfam" id="PF14322">
    <property type="entry name" value="SusD-like_3"/>
    <property type="match status" value="1"/>
</dbReference>
<reference evidence="8 9" key="1">
    <citation type="submission" date="2021-01" db="EMBL/GenBank/DDBJ databases">
        <title>C459-1 draft genome sequence.</title>
        <authorList>
            <person name="Zhang X.-F."/>
        </authorList>
    </citation>
    <scope>NUCLEOTIDE SEQUENCE [LARGE SCALE GENOMIC DNA]</scope>
    <source>
        <strain evidence="9">C459-1</strain>
    </source>
</reference>
<evidence type="ECO:0000313" key="9">
    <source>
        <dbReference type="Proteomes" id="UP000625283"/>
    </source>
</evidence>
<dbReference type="PROSITE" id="PS51257">
    <property type="entry name" value="PROKAR_LIPOPROTEIN"/>
    <property type="match status" value="1"/>
</dbReference>
<sequence>MMKKYLIQYIAGILLVLGTLSACDLDKMPLAALSPDTYFSNEQELKLYSNKFYLDVLPGASDVYGENADDIVITPLSLAVSGQRTVPAAAPTTGFGWRWAPLRRINYLLENSHQTADVRVRNEYDGLARFFRAYFYFEKMVRYGELPWFNRVLGSQDAELFKPRDSRDLIADSILRDLDFAIAHLPTTKDVYRVNKWTAMALKSRMALFEGTFRHYHQLPNANKYLQICAEVSQELINDGGYSLYKTGAQPYRDLFANSKAVGQEVILARDYDESLGLFHDVQNFENSSTRGRPGIARSVVNYYLMTSGARFTDVPNYDRMEFVEETKNRDPRLAQTIRTPGYARIGSTALVAPNLTFSVTGYHLTKYSMQQTYDASGKSFSDIPLFRIAEVYLNLAEAKAVLETLTQEDLNKTINLLRNRVGMPNLNLVQANANPDPYLGQGEYGFPNVVGAFKGVVLEIRRERTVEMMLEGLRYNDMMRWKSGKLFEKPFLGMYFGRLGNFDLDNNGTIDVCLYEGTKPSSTASVFLEVGKDIILSEGNKGYIVVHGNLTRVFREDRDYLYPIPTEEINLSNKTLIQNPNW</sequence>